<dbReference type="InterPro" id="IPR050568">
    <property type="entry name" value="Transcr_DNA_Rep_Reg"/>
</dbReference>
<dbReference type="InterPro" id="IPR009072">
    <property type="entry name" value="Histone-fold"/>
</dbReference>
<evidence type="ECO:0000256" key="2">
    <source>
        <dbReference type="ARBA" id="ARBA00023242"/>
    </source>
</evidence>
<comment type="caution">
    <text evidence="4">The sequence shown here is derived from an EMBL/GenBank/DDBJ whole genome shotgun (WGS) entry which is preliminary data.</text>
</comment>
<name>A0AB34JZW3_PRYPA</name>
<keyword evidence="2" id="KW-0539">Nucleus</keyword>
<comment type="subcellular location">
    <subcellularLocation>
        <location evidence="1">Nucleus</location>
    </subcellularLocation>
</comment>
<dbReference type="PANTHER" id="PTHR10252">
    <property type="entry name" value="HISTONE-LIKE TRANSCRIPTION FACTOR CCAAT-RELATED"/>
    <property type="match status" value="1"/>
</dbReference>
<dbReference type="GO" id="GO:0005634">
    <property type="term" value="C:nucleus"/>
    <property type="evidence" value="ECO:0007669"/>
    <property type="project" value="UniProtKB-SubCell"/>
</dbReference>
<organism evidence="4 5">
    <name type="scientific">Prymnesium parvum</name>
    <name type="common">Toxic golden alga</name>
    <dbReference type="NCBI Taxonomy" id="97485"/>
    <lineage>
        <taxon>Eukaryota</taxon>
        <taxon>Haptista</taxon>
        <taxon>Haptophyta</taxon>
        <taxon>Prymnesiophyceae</taxon>
        <taxon>Prymnesiales</taxon>
        <taxon>Prymnesiaceae</taxon>
        <taxon>Prymnesium</taxon>
    </lineage>
</organism>
<dbReference type="Pfam" id="PF00808">
    <property type="entry name" value="CBFD_NFYB_HMF"/>
    <property type="match status" value="1"/>
</dbReference>
<dbReference type="Gene3D" id="1.10.20.10">
    <property type="entry name" value="Histone, subunit A"/>
    <property type="match status" value="1"/>
</dbReference>
<accession>A0AB34JZW3</accession>
<sequence length="164" mass="17844">MTDWLTAYAHQISSDADAGELALLKDDVRLQEMLTAAKEAFLENMRVKWAKMAEGDDDAHRKLNKLPLARIKKIMKQDACCNLRQIGSTASESLSSCSQLLIGLLTTLSWVFAKLLGHLALGVRDVAASIEAFEQFDFLADICRDVATFEATALEGGNAGHGSS</sequence>
<feature type="domain" description="Transcription factor CBF/NF-Y/archaeal histone" evidence="3">
    <location>
        <begin position="65"/>
        <end position="110"/>
    </location>
</feature>
<evidence type="ECO:0000259" key="3">
    <source>
        <dbReference type="Pfam" id="PF00808"/>
    </source>
</evidence>
<protein>
    <recommendedName>
        <fullName evidence="3">Transcription factor CBF/NF-Y/archaeal histone domain-containing protein</fullName>
    </recommendedName>
</protein>
<evidence type="ECO:0000313" key="4">
    <source>
        <dbReference type="EMBL" id="KAL1526210.1"/>
    </source>
</evidence>
<gene>
    <name evidence="4" type="ORF">AB1Y20_014936</name>
</gene>
<reference evidence="4 5" key="1">
    <citation type="journal article" date="2024" name="Science">
        <title>Giant polyketide synthase enzymes in the biosynthesis of giant marine polyether toxins.</title>
        <authorList>
            <person name="Fallon T.R."/>
            <person name="Shende V.V."/>
            <person name="Wierzbicki I.H."/>
            <person name="Pendleton A.L."/>
            <person name="Watervoot N.F."/>
            <person name="Auber R.P."/>
            <person name="Gonzalez D.J."/>
            <person name="Wisecaver J.H."/>
            <person name="Moore B.S."/>
        </authorList>
    </citation>
    <scope>NUCLEOTIDE SEQUENCE [LARGE SCALE GENOMIC DNA]</scope>
    <source>
        <strain evidence="4 5">12B1</strain>
    </source>
</reference>
<dbReference type="AlphaFoldDB" id="A0AB34JZW3"/>
<proteinExistence type="predicted"/>
<dbReference type="EMBL" id="JBGBPQ010000003">
    <property type="protein sequence ID" value="KAL1526210.1"/>
    <property type="molecule type" value="Genomic_DNA"/>
</dbReference>
<dbReference type="SUPFAM" id="SSF47113">
    <property type="entry name" value="Histone-fold"/>
    <property type="match status" value="1"/>
</dbReference>
<dbReference type="InterPro" id="IPR003958">
    <property type="entry name" value="CBFA_NFYB_domain"/>
</dbReference>
<evidence type="ECO:0000256" key="1">
    <source>
        <dbReference type="ARBA" id="ARBA00004123"/>
    </source>
</evidence>
<dbReference type="GO" id="GO:0046982">
    <property type="term" value="F:protein heterodimerization activity"/>
    <property type="evidence" value="ECO:0007669"/>
    <property type="project" value="InterPro"/>
</dbReference>
<keyword evidence="5" id="KW-1185">Reference proteome</keyword>
<evidence type="ECO:0000313" key="5">
    <source>
        <dbReference type="Proteomes" id="UP001515480"/>
    </source>
</evidence>
<dbReference type="Proteomes" id="UP001515480">
    <property type="component" value="Unassembled WGS sequence"/>
</dbReference>